<protein>
    <submittedName>
        <fullName evidence="3">RNase A-like domain-containing protein</fullName>
    </submittedName>
</protein>
<feature type="region of interest" description="Disordered" evidence="1">
    <location>
        <begin position="139"/>
        <end position="164"/>
    </location>
</feature>
<comment type="caution">
    <text evidence="3">The sequence shown here is derived from an EMBL/GenBank/DDBJ whole genome shotgun (WGS) entry which is preliminary data.</text>
</comment>
<dbReference type="EMBL" id="JBIAHM010000015">
    <property type="protein sequence ID" value="MFE9604272.1"/>
    <property type="molecule type" value="Genomic_DNA"/>
</dbReference>
<proteinExistence type="predicted"/>
<dbReference type="CDD" id="cd20684">
    <property type="entry name" value="CdiA-CT_Yk_RNaseA-like"/>
    <property type="match status" value="1"/>
</dbReference>
<evidence type="ECO:0000259" key="2">
    <source>
        <dbReference type="Pfam" id="PF18431"/>
    </source>
</evidence>
<evidence type="ECO:0000256" key="1">
    <source>
        <dbReference type="SAM" id="MobiDB-lite"/>
    </source>
</evidence>
<evidence type="ECO:0000313" key="3">
    <source>
        <dbReference type="EMBL" id="MFE9604272.1"/>
    </source>
</evidence>
<reference evidence="3 4" key="1">
    <citation type="submission" date="2024-10" db="EMBL/GenBank/DDBJ databases">
        <title>The Natural Products Discovery Center: Release of the First 8490 Sequenced Strains for Exploring Actinobacteria Biosynthetic Diversity.</title>
        <authorList>
            <person name="Kalkreuter E."/>
            <person name="Kautsar S.A."/>
            <person name="Yang D."/>
            <person name="Bader C.D."/>
            <person name="Teijaro C.N."/>
            <person name="Fluegel L."/>
            <person name="Davis C.M."/>
            <person name="Simpson J.R."/>
            <person name="Lauterbach L."/>
            <person name="Steele A.D."/>
            <person name="Gui C."/>
            <person name="Meng S."/>
            <person name="Li G."/>
            <person name="Viehrig K."/>
            <person name="Ye F."/>
            <person name="Su P."/>
            <person name="Kiefer A.F."/>
            <person name="Nichols A."/>
            <person name="Cepeda A.J."/>
            <person name="Yan W."/>
            <person name="Fan B."/>
            <person name="Jiang Y."/>
            <person name="Adhikari A."/>
            <person name="Zheng C.-J."/>
            <person name="Schuster L."/>
            <person name="Cowan T.M."/>
            <person name="Smanski M.J."/>
            <person name="Chevrette M.G."/>
            <person name="De Carvalho L.P.S."/>
            <person name="Shen B."/>
        </authorList>
    </citation>
    <scope>NUCLEOTIDE SEQUENCE [LARGE SCALE GENOMIC DNA]</scope>
    <source>
        <strain evidence="3 4">NPDC006488</strain>
    </source>
</reference>
<name>A0ABW6MFH4_9ACTN</name>
<keyword evidence="4" id="KW-1185">Reference proteome</keyword>
<feature type="region of interest" description="Disordered" evidence="1">
    <location>
        <begin position="1"/>
        <end position="23"/>
    </location>
</feature>
<sequence length="164" mass="17651">REHAPPADARPGQTPARSGTVPDYTTSWDAIAACSSIDKHVGKTDAQLEQRLRDQAKVRPDGTVAPIAASTFTDLTSAQRYTQGVLDDPGNQQKIANWLASNPNPDRSKRTVGLTFNDTVGRTWTRGDSAAHDSHIVNVTLKPRPGGHPPYVVLTSMPSDTVQS</sequence>
<feature type="non-terminal residue" evidence="3">
    <location>
        <position position="1"/>
    </location>
</feature>
<gene>
    <name evidence="3" type="ORF">ACFYNQ_37695</name>
</gene>
<dbReference type="Proteomes" id="UP001601303">
    <property type="component" value="Unassembled WGS sequence"/>
</dbReference>
<accession>A0ABW6MFH4</accession>
<feature type="domain" description="Bacterial CdiA-CT RNAse A" evidence="2">
    <location>
        <begin position="37"/>
        <end position="158"/>
    </location>
</feature>
<organism evidence="3 4">
    <name type="scientific">Streptomyces hokutonensis</name>
    <dbReference type="NCBI Taxonomy" id="1306990"/>
    <lineage>
        <taxon>Bacteria</taxon>
        <taxon>Bacillati</taxon>
        <taxon>Actinomycetota</taxon>
        <taxon>Actinomycetes</taxon>
        <taxon>Kitasatosporales</taxon>
        <taxon>Streptomycetaceae</taxon>
        <taxon>Streptomyces</taxon>
    </lineage>
</organism>
<evidence type="ECO:0000313" key="4">
    <source>
        <dbReference type="Proteomes" id="UP001601303"/>
    </source>
</evidence>
<dbReference type="RefSeq" id="WP_388113207.1">
    <property type="nucleotide sequence ID" value="NZ_JBIAHM010000015.1"/>
</dbReference>
<dbReference type="Pfam" id="PF18431">
    <property type="entry name" value="RNAse_A_bac"/>
    <property type="match status" value="1"/>
</dbReference>
<dbReference type="InterPro" id="IPR041436">
    <property type="entry name" value="RNAse_A_bac"/>
</dbReference>